<protein>
    <submittedName>
        <fullName evidence="1">Uncharacterized protein</fullName>
    </submittedName>
</protein>
<dbReference type="AlphaFoldDB" id="C9ZKH1"/>
<evidence type="ECO:0000313" key="2">
    <source>
        <dbReference type="Proteomes" id="UP000002316"/>
    </source>
</evidence>
<dbReference type="KEGG" id="tbg:TbgDal_III2750"/>
<dbReference type="GeneID" id="23859058"/>
<gene>
    <name evidence="1" type="ORF">TbgDal_III2750</name>
</gene>
<evidence type="ECO:0000313" key="1">
    <source>
        <dbReference type="EMBL" id="CBH09937.1"/>
    </source>
</evidence>
<accession>C9ZKH1</accession>
<proteinExistence type="predicted"/>
<dbReference type="RefSeq" id="XP_011772228.1">
    <property type="nucleotide sequence ID" value="XM_011773926.1"/>
</dbReference>
<sequence length="106" mass="12348">MEMHMYSSRTPIVLHPICPHKHTSRLIYAYASMYLVCVSHVHNLMSVSTRTRLTFWETVSHGQLQTHPYKHAHNKLLLTGIALFSPLDGLSNDLLWRERISHDENK</sequence>
<organism evidence="1 2">
    <name type="scientific">Trypanosoma brucei gambiense (strain MHOM/CI/86/DAL972)</name>
    <dbReference type="NCBI Taxonomy" id="679716"/>
    <lineage>
        <taxon>Eukaryota</taxon>
        <taxon>Discoba</taxon>
        <taxon>Euglenozoa</taxon>
        <taxon>Kinetoplastea</taxon>
        <taxon>Metakinetoplastina</taxon>
        <taxon>Trypanosomatida</taxon>
        <taxon>Trypanosomatidae</taxon>
        <taxon>Trypanosoma</taxon>
    </lineage>
</organism>
<dbReference type="Proteomes" id="UP000002316">
    <property type="component" value="Chromosome 3"/>
</dbReference>
<dbReference type="EMBL" id="FN554966">
    <property type="protein sequence ID" value="CBH09937.1"/>
    <property type="molecule type" value="Genomic_DNA"/>
</dbReference>
<reference evidence="2" key="1">
    <citation type="journal article" date="2010" name="PLoS Negl. Trop. Dis.">
        <title>The genome sequence of Trypanosoma brucei gambiense, causative agent of chronic human african trypanosomiasis.</title>
        <authorList>
            <person name="Jackson A.P."/>
            <person name="Sanders M."/>
            <person name="Berry A."/>
            <person name="McQuillan J."/>
            <person name="Aslett M.A."/>
            <person name="Quail M.A."/>
            <person name="Chukualim B."/>
            <person name="Capewell P."/>
            <person name="MacLeod A."/>
            <person name="Melville S.E."/>
            <person name="Gibson W."/>
            <person name="Barry J.D."/>
            <person name="Berriman M."/>
            <person name="Hertz-Fowler C."/>
        </authorList>
    </citation>
    <scope>NUCLEOTIDE SEQUENCE [LARGE SCALE GENOMIC DNA]</scope>
    <source>
        <strain evidence="2">MHOM/CI/86/DAL972</strain>
    </source>
</reference>
<name>C9ZKH1_TRYB9</name>